<keyword evidence="6" id="KW-1185">Reference proteome</keyword>
<dbReference type="AlphaFoldDB" id="A0AA40BC95"/>
<comment type="similarity">
    <text evidence="1">Belongs to the IUNH family.</text>
</comment>
<keyword evidence="2 5" id="KW-0378">Hydrolase</keyword>
<dbReference type="InterPro" id="IPR001910">
    <property type="entry name" value="Inosine/uridine_hydrolase_dom"/>
</dbReference>
<protein>
    <submittedName>
        <fullName evidence="5">Inosine/uridine-preferring nucleoside hydrolase domain-containing protein</fullName>
    </submittedName>
</protein>
<evidence type="ECO:0000256" key="1">
    <source>
        <dbReference type="ARBA" id="ARBA00009176"/>
    </source>
</evidence>
<dbReference type="PANTHER" id="PTHR12304">
    <property type="entry name" value="INOSINE-URIDINE PREFERRING NUCLEOSIDE HYDROLASE"/>
    <property type="match status" value="1"/>
</dbReference>
<evidence type="ECO:0000256" key="2">
    <source>
        <dbReference type="ARBA" id="ARBA00022801"/>
    </source>
</evidence>
<evidence type="ECO:0000313" key="5">
    <source>
        <dbReference type="EMBL" id="KAK0731489.1"/>
    </source>
</evidence>
<sequence>MADARVPVWLDCDPGHDDTFAILLAAYHPAIRILGVSTVFGNAALEKTTLNASSILTAIGKAHEIPVYVGASQALYRPAMHAPTDIHGESGLDGTELLPKPLVPANTSVSAIGAAAAALKAEAPGTAWVVATGAFTNAAALFLAHPDLVGHVRGLSLMGGAIGGGFTRAVMGNVDGVPRIGNWTQFAEFNVLADPEAAAAIFGTKELAAKTTLIPLDVTHLVLTTQEVRDLLLYGPDGPKEGEGKTTLRIMLVELLMFFAKTYSDVFGITEGPPLHDPLAVAAVLTGAGDQHEIPFCDFDPSAGPDLPQRERYEVTVVTEGTYEDAQAGARTGQIIAKLLPPGEEGVRIPRNLDIPLFWKVLEECVSRADAANAATL</sequence>
<evidence type="ECO:0000313" key="6">
    <source>
        <dbReference type="Proteomes" id="UP001172102"/>
    </source>
</evidence>
<dbReference type="GO" id="GO:0006152">
    <property type="term" value="P:purine nucleoside catabolic process"/>
    <property type="evidence" value="ECO:0007669"/>
    <property type="project" value="TreeGrafter"/>
</dbReference>
<dbReference type="Gene3D" id="3.90.245.10">
    <property type="entry name" value="Ribonucleoside hydrolase-like"/>
    <property type="match status" value="1"/>
</dbReference>
<dbReference type="SUPFAM" id="SSF53590">
    <property type="entry name" value="Nucleoside hydrolase"/>
    <property type="match status" value="1"/>
</dbReference>
<dbReference type="PANTHER" id="PTHR12304:SF4">
    <property type="entry name" value="URIDINE NUCLEOSIDASE"/>
    <property type="match status" value="1"/>
</dbReference>
<evidence type="ECO:0000256" key="3">
    <source>
        <dbReference type="ARBA" id="ARBA00023295"/>
    </source>
</evidence>
<accession>A0AA40BC95</accession>
<dbReference type="GO" id="GO:0005829">
    <property type="term" value="C:cytosol"/>
    <property type="evidence" value="ECO:0007669"/>
    <property type="project" value="TreeGrafter"/>
</dbReference>
<dbReference type="Proteomes" id="UP001172102">
    <property type="component" value="Unassembled WGS sequence"/>
</dbReference>
<dbReference type="EMBL" id="JAUKUA010000001">
    <property type="protein sequence ID" value="KAK0731489.1"/>
    <property type="molecule type" value="Genomic_DNA"/>
</dbReference>
<dbReference type="GO" id="GO:0008477">
    <property type="term" value="F:purine nucleosidase activity"/>
    <property type="evidence" value="ECO:0007669"/>
    <property type="project" value="TreeGrafter"/>
</dbReference>
<organism evidence="5 6">
    <name type="scientific">Lasiosphaeris hirsuta</name>
    <dbReference type="NCBI Taxonomy" id="260670"/>
    <lineage>
        <taxon>Eukaryota</taxon>
        <taxon>Fungi</taxon>
        <taxon>Dikarya</taxon>
        <taxon>Ascomycota</taxon>
        <taxon>Pezizomycotina</taxon>
        <taxon>Sordariomycetes</taxon>
        <taxon>Sordariomycetidae</taxon>
        <taxon>Sordariales</taxon>
        <taxon>Lasiosphaeriaceae</taxon>
        <taxon>Lasiosphaeris</taxon>
    </lineage>
</organism>
<gene>
    <name evidence="5" type="ORF">B0H67DRAFT_477795</name>
</gene>
<reference evidence="5" key="1">
    <citation type="submission" date="2023-06" db="EMBL/GenBank/DDBJ databases">
        <title>Genome-scale phylogeny and comparative genomics of the fungal order Sordariales.</title>
        <authorList>
            <consortium name="Lawrence Berkeley National Laboratory"/>
            <person name="Hensen N."/>
            <person name="Bonometti L."/>
            <person name="Westerberg I."/>
            <person name="Brannstrom I.O."/>
            <person name="Guillou S."/>
            <person name="Cros-Aarteil S."/>
            <person name="Calhoun S."/>
            <person name="Haridas S."/>
            <person name="Kuo A."/>
            <person name="Mondo S."/>
            <person name="Pangilinan J."/>
            <person name="Riley R."/>
            <person name="Labutti K."/>
            <person name="Andreopoulos B."/>
            <person name="Lipzen A."/>
            <person name="Chen C."/>
            <person name="Yanf M."/>
            <person name="Daum C."/>
            <person name="Ng V."/>
            <person name="Clum A."/>
            <person name="Steindorff A."/>
            <person name="Ohm R."/>
            <person name="Martin F."/>
            <person name="Silar P."/>
            <person name="Natvig D."/>
            <person name="Lalanne C."/>
            <person name="Gautier V."/>
            <person name="Ament-Velasquez S.L."/>
            <person name="Kruys A."/>
            <person name="Hutchinson M.I."/>
            <person name="Powell A.J."/>
            <person name="Barry K."/>
            <person name="Miller A.N."/>
            <person name="Grigoriev I.V."/>
            <person name="Debuchy R."/>
            <person name="Gladieux P."/>
            <person name="Thoren M.H."/>
            <person name="Johannesson H."/>
        </authorList>
    </citation>
    <scope>NUCLEOTIDE SEQUENCE</scope>
    <source>
        <strain evidence="5">SMH4607-1</strain>
    </source>
</reference>
<dbReference type="InterPro" id="IPR023186">
    <property type="entry name" value="IUNH"/>
</dbReference>
<comment type="caution">
    <text evidence="5">The sequence shown here is derived from an EMBL/GenBank/DDBJ whole genome shotgun (WGS) entry which is preliminary data.</text>
</comment>
<feature type="domain" description="Inosine/uridine-preferring nucleoside hydrolase" evidence="4">
    <location>
        <begin position="8"/>
        <end position="360"/>
    </location>
</feature>
<evidence type="ECO:0000259" key="4">
    <source>
        <dbReference type="Pfam" id="PF01156"/>
    </source>
</evidence>
<dbReference type="Pfam" id="PF01156">
    <property type="entry name" value="IU_nuc_hydro"/>
    <property type="match status" value="1"/>
</dbReference>
<proteinExistence type="inferred from homology"/>
<dbReference type="InterPro" id="IPR036452">
    <property type="entry name" value="Ribo_hydro-like"/>
</dbReference>
<keyword evidence="3" id="KW-0326">Glycosidase</keyword>
<name>A0AA40BC95_9PEZI</name>